<dbReference type="Pfam" id="PF00083">
    <property type="entry name" value="Sugar_tr"/>
    <property type="match status" value="2"/>
</dbReference>
<organism evidence="10 11">
    <name type="scientific">Elliptochloris bilobata</name>
    <dbReference type="NCBI Taxonomy" id="381761"/>
    <lineage>
        <taxon>Eukaryota</taxon>
        <taxon>Viridiplantae</taxon>
        <taxon>Chlorophyta</taxon>
        <taxon>core chlorophytes</taxon>
        <taxon>Trebouxiophyceae</taxon>
        <taxon>Trebouxiophyceae incertae sedis</taxon>
        <taxon>Elliptochloris clade</taxon>
        <taxon>Elliptochloris</taxon>
    </lineage>
</organism>
<feature type="domain" description="Major facilitator superfamily (MFS) profile" evidence="9">
    <location>
        <begin position="5"/>
        <end position="573"/>
    </location>
</feature>
<comment type="subcellular location">
    <subcellularLocation>
        <location evidence="1">Membrane</location>
        <topology evidence="1">Multi-pass membrane protein</topology>
    </subcellularLocation>
</comment>
<evidence type="ECO:0000256" key="4">
    <source>
        <dbReference type="ARBA" id="ARBA00022692"/>
    </source>
</evidence>
<keyword evidence="3" id="KW-0813">Transport</keyword>
<dbReference type="PROSITE" id="PS00216">
    <property type="entry name" value="SUGAR_TRANSPORT_1"/>
    <property type="match status" value="1"/>
</dbReference>
<evidence type="ECO:0000313" key="10">
    <source>
        <dbReference type="EMBL" id="KAK9835166.1"/>
    </source>
</evidence>
<gene>
    <name evidence="10" type="ORF">WJX81_002425</name>
</gene>
<reference evidence="10 11" key="1">
    <citation type="journal article" date="2024" name="Nat. Commun.">
        <title>Phylogenomics reveals the evolutionary origins of lichenization in chlorophyte algae.</title>
        <authorList>
            <person name="Puginier C."/>
            <person name="Libourel C."/>
            <person name="Otte J."/>
            <person name="Skaloud P."/>
            <person name="Haon M."/>
            <person name="Grisel S."/>
            <person name="Petersen M."/>
            <person name="Berrin J.G."/>
            <person name="Delaux P.M."/>
            <person name="Dal Grande F."/>
            <person name="Keller J."/>
        </authorList>
    </citation>
    <scope>NUCLEOTIDE SEQUENCE [LARGE SCALE GENOMIC DNA]</scope>
    <source>
        <strain evidence="10 11">SAG 245.80</strain>
    </source>
</reference>
<feature type="transmembrane region" description="Helical" evidence="8">
    <location>
        <begin position="482"/>
        <end position="508"/>
    </location>
</feature>
<feature type="transmembrane region" description="Helical" evidence="8">
    <location>
        <begin position="129"/>
        <end position="151"/>
    </location>
</feature>
<feature type="transmembrane region" description="Helical" evidence="8">
    <location>
        <begin position="548"/>
        <end position="569"/>
    </location>
</feature>
<evidence type="ECO:0000256" key="5">
    <source>
        <dbReference type="ARBA" id="ARBA00022989"/>
    </source>
</evidence>
<accession>A0AAW1RPS2</accession>
<feature type="region of interest" description="Disordered" evidence="7">
    <location>
        <begin position="323"/>
        <end position="350"/>
    </location>
</feature>
<feature type="transmembrane region" description="Helical" evidence="8">
    <location>
        <begin position="157"/>
        <end position="179"/>
    </location>
</feature>
<keyword evidence="5 8" id="KW-1133">Transmembrane helix</keyword>
<evidence type="ECO:0000256" key="3">
    <source>
        <dbReference type="ARBA" id="ARBA00022448"/>
    </source>
</evidence>
<dbReference type="AlphaFoldDB" id="A0AAW1RPS2"/>
<dbReference type="SUPFAM" id="SSF103473">
    <property type="entry name" value="MFS general substrate transporter"/>
    <property type="match status" value="1"/>
</dbReference>
<sequence>MLLRVSLFAALGGFLYGYDMGLIGGALVDIRRDFNTSEGQDELIVGATKVGAVFGTFLGGALMVHYGRRVAIALDSIFFVGGPLLMAVSHSIAGLVVGRLLVGFGIGISAVVVPAYLGEVAPAGVRGRIVEVYEVLLCLGMLMAVLADWGLQHVAGGWRWMVGLPVLPALVLSAALVLLPESPRWLVVQGRLDEALAVMHRVLTNVRLPQGAQRSTAEVEDELLALWSSVEKDKAAAKECVAAATGVVRRRRRRAGGRSAGDAAARRWKLWSSGADGRWQQLQESGAPSEGFRGSGMKALGAHDSSPRALQRALSDPQSPLFRTLSSVPQGLPPIRTRSNPEEMTTDSDVGSIVKRTDTARLLQAAPGFWHTQGTVLAAVWHVLQGPERRALILALVIAFIDQAMASTAVVNYAPEMLMRAGLPSSDATLWTSAIPGAKVLGVGITLLLVDSAGRRPLMLWGSAACTAALLLLAAGDWRQSPVLMLAAMCLFLLAFSASYAGLFWILCSELFSMQAKAPAASAATAMLFAGGAAADLAFLSIHSAMGAGSFLVFGAIAAFGGVYCWVALPETKGRSLAELV</sequence>
<feature type="transmembrane region" description="Helical" evidence="8">
    <location>
        <begin position="43"/>
        <end position="64"/>
    </location>
</feature>
<dbReference type="InterPro" id="IPR020846">
    <property type="entry name" value="MFS_dom"/>
</dbReference>
<feature type="transmembrane region" description="Helical" evidence="8">
    <location>
        <begin position="457"/>
        <end position="476"/>
    </location>
</feature>
<dbReference type="PRINTS" id="PR00171">
    <property type="entry name" value="SUGRTRNSPORT"/>
</dbReference>
<dbReference type="InterPro" id="IPR036259">
    <property type="entry name" value="MFS_trans_sf"/>
</dbReference>
<evidence type="ECO:0000313" key="11">
    <source>
        <dbReference type="Proteomes" id="UP001445335"/>
    </source>
</evidence>
<name>A0AAW1RPS2_9CHLO</name>
<evidence type="ECO:0000259" key="9">
    <source>
        <dbReference type="PROSITE" id="PS50850"/>
    </source>
</evidence>
<evidence type="ECO:0000256" key="7">
    <source>
        <dbReference type="SAM" id="MobiDB-lite"/>
    </source>
</evidence>
<keyword evidence="4 8" id="KW-0812">Transmembrane</keyword>
<dbReference type="PROSITE" id="PS00217">
    <property type="entry name" value="SUGAR_TRANSPORT_2"/>
    <property type="match status" value="1"/>
</dbReference>
<dbReference type="Gene3D" id="1.20.1250.20">
    <property type="entry name" value="MFS general substrate transporter like domains"/>
    <property type="match status" value="2"/>
</dbReference>
<dbReference type="InterPro" id="IPR005829">
    <property type="entry name" value="Sugar_transporter_CS"/>
</dbReference>
<feature type="transmembrane region" description="Helical" evidence="8">
    <location>
        <begin position="96"/>
        <end position="117"/>
    </location>
</feature>
<feature type="region of interest" description="Disordered" evidence="7">
    <location>
        <begin position="281"/>
        <end position="309"/>
    </location>
</feature>
<feature type="transmembrane region" description="Helical" evidence="8">
    <location>
        <begin position="7"/>
        <end position="28"/>
    </location>
</feature>
<feature type="transmembrane region" description="Helical" evidence="8">
    <location>
        <begin position="391"/>
        <end position="410"/>
    </location>
</feature>
<dbReference type="GO" id="GO:0016020">
    <property type="term" value="C:membrane"/>
    <property type="evidence" value="ECO:0007669"/>
    <property type="project" value="UniProtKB-SubCell"/>
</dbReference>
<comment type="caution">
    <text evidence="10">The sequence shown here is derived from an EMBL/GenBank/DDBJ whole genome shotgun (WGS) entry which is preliminary data.</text>
</comment>
<dbReference type="PANTHER" id="PTHR48020">
    <property type="entry name" value="PROTON MYO-INOSITOL COTRANSPORTER"/>
    <property type="match status" value="1"/>
</dbReference>
<evidence type="ECO:0000256" key="8">
    <source>
        <dbReference type="SAM" id="Phobius"/>
    </source>
</evidence>
<evidence type="ECO:0000256" key="2">
    <source>
        <dbReference type="ARBA" id="ARBA00010992"/>
    </source>
</evidence>
<dbReference type="PROSITE" id="PS50850">
    <property type="entry name" value="MFS"/>
    <property type="match status" value="1"/>
</dbReference>
<keyword evidence="11" id="KW-1185">Reference proteome</keyword>
<proteinExistence type="inferred from homology"/>
<dbReference type="PANTHER" id="PTHR48020:SF12">
    <property type="entry name" value="PROTON MYO-INOSITOL COTRANSPORTER"/>
    <property type="match status" value="1"/>
</dbReference>
<dbReference type="InterPro" id="IPR003663">
    <property type="entry name" value="Sugar/inositol_transpt"/>
</dbReference>
<comment type="similarity">
    <text evidence="2">Belongs to the major facilitator superfamily. Sugar transporter (TC 2.A.1.1) family.</text>
</comment>
<keyword evidence="6 8" id="KW-0472">Membrane</keyword>
<feature type="transmembrane region" description="Helical" evidence="8">
    <location>
        <begin position="520"/>
        <end position="542"/>
    </location>
</feature>
<feature type="transmembrane region" description="Helical" evidence="8">
    <location>
        <begin position="71"/>
        <end position="90"/>
    </location>
</feature>
<dbReference type="GO" id="GO:0022857">
    <property type="term" value="F:transmembrane transporter activity"/>
    <property type="evidence" value="ECO:0007669"/>
    <property type="project" value="InterPro"/>
</dbReference>
<dbReference type="Proteomes" id="UP001445335">
    <property type="component" value="Unassembled WGS sequence"/>
</dbReference>
<dbReference type="EMBL" id="JALJOU010000029">
    <property type="protein sequence ID" value="KAK9835166.1"/>
    <property type="molecule type" value="Genomic_DNA"/>
</dbReference>
<evidence type="ECO:0000256" key="6">
    <source>
        <dbReference type="ARBA" id="ARBA00023136"/>
    </source>
</evidence>
<feature type="transmembrane region" description="Helical" evidence="8">
    <location>
        <begin position="430"/>
        <end position="450"/>
    </location>
</feature>
<dbReference type="InterPro" id="IPR005828">
    <property type="entry name" value="MFS_sugar_transport-like"/>
</dbReference>
<protein>
    <recommendedName>
        <fullName evidence="9">Major facilitator superfamily (MFS) profile domain-containing protein</fullName>
    </recommendedName>
</protein>
<dbReference type="InterPro" id="IPR050814">
    <property type="entry name" value="Myo-inositol_Transporter"/>
</dbReference>
<evidence type="ECO:0000256" key="1">
    <source>
        <dbReference type="ARBA" id="ARBA00004141"/>
    </source>
</evidence>